<dbReference type="InterPro" id="IPR018278">
    <property type="entry name" value="Ribosomal_bS21_CS"/>
</dbReference>
<dbReference type="EMBL" id="CYYM01000002">
    <property type="protein sequence ID" value="CUN60329.1"/>
    <property type="molecule type" value="Genomic_DNA"/>
</dbReference>
<dbReference type="EMBL" id="CYYY01000011">
    <property type="protein sequence ID" value="CUO09960.1"/>
    <property type="molecule type" value="Genomic_DNA"/>
</dbReference>
<dbReference type="PANTHER" id="PTHR21109">
    <property type="entry name" value="MITOCHONDRIAL 28S RIBOSOMAL PROTEIN S21"/>
    <property type="match status" value="1"/>
</dbReference>
<dbReference type="PROSITE" id="PS01181">
    <property type="entry name" value="RIBOSOMAL_S21"/>
    <property type="match status" value="1"/>
</dbReference>
<feature type="compositionally biased region" description="Basic and acidic residues" evidence="7">
    <location>
        <begin position="89"/>
        <end position="99"/>
    </location>
</feature>
<evidence type="ECO:0000313" key="11">
    <source>
        <dbReference type="Proteomes" id="UP000095439"/>
    </source>
</evidence>
<evidence type="ECO:0000256" key="1">
    <source>
        <dbReference type="ARBA" id="ARBA00006640"/>
    </source>
</evidence>
<dbReference type="AlphaFoldDB" id="A0A173Y905"/>
<evidence type="ECO:0000256" key="7">
    <source>
        <dbReference type="SAM" id="MobiDB-lite"/>
    </source>
</evidence>
<evidence type="ECO:0000313" key="10">
    <source>
        <dbReference type="Proteomes" id="UP000095380"/>
    </source>
</evidence>
<evidence type="ECO:0000256" key="4">
    <source>
        <dbReference type="ARBA" id="ARBA00035135"/>
    </source>
</evidence>
<dbReference type="GO" id="GO:0005840">
    <property type="term" value="C:ribosome"/>
    <property type="evidence" value="ECO:0007669"/>
    <property type="project" value="UniProtKB-KW"/>
</dbReference>
<dbReference type="GO" id="GO:0006412">
    <property type="term" value="P:translation"/>
    <property type="evidence" value="ECO:0007669"/>
    <property type="project" value="UniProtKB-UniRule"/>
</dbReference>
<evidence type="ECO:0000256" key="6">
    <source>
        <dbReference type="RuleBase" id="RU000667"/>
    </source>
</evidence>
<sequence>MHKILLSIREILQFFPKWKKVVDVRKKYVIIICSAIKIPEQSYDAQYRTGGEVRCESMSNVIVKENESLDSALRRFKRNCAKAGIQQEIRKREHYEKPSVRRKKKSEAARKRKYN</sequence>
<dbReference type="Gene3D" id="1.20.5.1150">
    <property type="entry name" value="Ribosomal protein S8"/>
    <property type="match status" value="1"/>
</dbReference>
<proteinExistence type="inferred from homology"/>
<feature type="compositionally biased region" description="Basic residues" evidence="7">
    <location>
        <begin position="100"/>
        <end position="115"/>
    </location>
</feature>
<dbReference type="eggNOG" id="COG0828">
    <property type="taxonomic scope" value="Bacteria"/>
</dbReference>
<organism evidence="8 10">
    <name type="scientific">Dorea longicatena</name>
    <dbReference type="NCBI Taxonomy" id="88431"/>
    <lineage>
        <taxon>Bacteria</taxon>
        <taxon>Bacillati</taxon>
        <taxon>Bacillota</taxon>
        <taxon>Clostridia</taxon>
        <taxon>Lachnospirales</taxon>
        <taxon>Lachnospiraceae</taxon>
        <taxon>Dorea</taxon>
    </lineage>
</organism>
<dbReference type="PANTHER" id="PTHR21109:SF22">
    <property type="entry name" value="SMALL RIBOSOMAL SUBUNIT PROTEIN BS21"/>
    <property type="match status" value="1"/>
</dbReference>
<gene>
    <name evidence="5 8" type="primary">rpsU</name>
    <name evidence="8" type="ORF">ERS852408_00636</name>
    <name evidence="9" type="ORF">ERS852423_02269</name>
</gene>
<keyword evidence="3 5" id="KW-0687">Ribonucleoprotein</keyword>
<dbReference type="NCBIfam" id="TIGR00030">
    <property type="entry name" value="S21p"/>
    <property type="match status" value="1"/>
</dbReference>
<dbReference type="Proteomes" id="UP000095439">
    <property type="component" value="Unassembled WGS sequence"/>
</dbReference>
<dbReference type="Pfam" id="PF01165">
    <property type="entry name" value="Ribosomal_S21"/>
    <property type="match status" value="1"/>
</dbReference>
<dbReference type="Proteomes" id="UP000095380">
    <property type="component" value="Unassembled WGS sequence"/>
</dbReference>
<dbReference type="InterPro" id="IPR038380">
    <property type="entry name" value="Ribosomal_bS21_sf"/>
</dbReference>
<dbReference type="HAMAP" id="MF_00358">
    <property type="entry name" value="Ribosomal_bS21"/>
    <property type="match status" value="1"/>
</dbReference>
<evidence type="ECO:0000313" key="8">
    <source>
        <dbReference type="EMBL" id="CUN60329.1"/>
    </source>
</evidence>
<evidence type="ECO:0000313" key="9">
    <source>
        <dbReference type="EMBL" id="CUO09960.1"/>
    </source>
</evidence>
<dbReference type="PRINTS" id="PR00976">
    <property type="entry name" value="RIBOSOMALS21"/>
</dbReference>
<protein>
    <recommendedName>
        <fullName evidence="4 5">Small ribosomal subunit protein bS21</fullName>
    </recommendedName>
</protein>
<reference evidence="10 11" key="1">
    <citation type="submission" date="2015-09" db="EMBL/GenBank/DDBJ databases">
        <authorList>
            <consortium name="Pathogen Informatics"/>
        </authorList>
    </citation>
    <scope>NUCLEOTIDE SEQUENCE [LARGE SCALE GENOMIC DNA]</scope>
    <source>
        <strain evidence="8 10">2789STDY5608851</strain>
        <strain evidence="9 11">2789STDY5608866</strain>
    </source>
</reference>
<dbReference type="InterPro" id="IPR001911">
    <property type="entry name" value="Ribosomal_bS21"/>
</dbReference>
<evidence type="ECO:0000256" key="5">
    <source>
        <dbReference type="HAMAP-Rule" id="MF_00358"/>
    </source>
</evidence>
<feature type="region of interest" description="Disordered" evidence="7">
    <location>
        <begin position="89"/>
        <end position="115"/>
    </location>
</feature>
<keyword evidence="2 5" id="KW-0689">Ribosomal protein</keyword>
<evidence type="ECO:0000256" key="2">
    <source>
        <dbReference type="ARBA" id="ARBA00022980"/>
    </source>
</evidence>
<name>A0A173Y905_9FIRM</name>
<dbReference type="GO" id="GO:1990904">
    <property type="term" value="C:ribonucleoprotein complex"/>
    <property type="evidence" value="ECO:0007669"/>
    <property type="project" value="UniProtKB-KW"/>
</dbReference>
<evidence type="ECO:0000256" key="3">
    <source>
        <dbReference type="ARBA" id="ARBA00023274"/>
    </source>
</evidence>
<comment type="similarity">
    <text evidence="1 5 6">Belongs to the bacterial ribosomal protein bS21 family.</text>
</comment>
<dbReference type="GO" id="GO:0003735">
    <property type="term" value="F:structural constituent of ribosome"/>
    <property type="evidence" value="ECO:0007669"/>
    <property type="project" value="InterPro"/>
</dbReference>
<accession>A0A173Y905</accession>